<evidence type="ECO:0000259" key="5">
    <source>
        <dbReference type="PROSITE" id="PS51883"/>
    </source>
</evidence>
<keyword evidence="7" id="KW-1185">Reference proteome</keyword>
<dbReference type="SUPFAM" id="SSF52540">
    <property type="entry name" value="P-loop containing nucleoside triphosphate hydrolases"/>
    <property type="match status" value="1"/>
</dbReference>
<dbReference type="Pfam" id="PF01926">
    <property type="entry name" value="MMR_HSR1"/>
    <property type="match status" value="1"/>
</dbReference>
<gene>
    <name evidence="6" type="primary">MTG2</name>
    <name evidence="6" type="ORF">Q9L58_000145</name>
</gene>
<dbReference type="PROSITE" id="PS51710">
    <property type="entry name" value="G_OBG"/>
    <property type="match status" value="1"/>
</dbReference>
<dbReference type="PANTHER" id="PTHR11702:SF31">
    <property type="entry name" value="MITOCHONDRIAL RIBOSOME-ASSOCIATED GTPASE 2"/>
    <property type="match status" value="1"/>
</dbReference>
<proteinExistence type="predicted"/>
<sequence length="646" mass="70767">MVLRLPRSVSQRARSGIASFTLTPFLYPPASAAHLKARGSNCFDAVAGSLTHPCHRNLWCTAALKRPPPIEDEVSVQTPPEEVFEEEDLVSVQQPHHPHSEYSTSPFTDLRALTLSAGSGGHGCVSFLREKFVPNGPANGGDGGSGGSVYIQAVYGETSLHKIARDGAVQATAGRNGQGSAVNGKRGDDIVIRVPVGTVVREISRWDRESEELGWENAHDENIAKQGEGEEEGAKRKHGENDNWLHYPRSLSQNLQSPQFTEAPFPFHHHRSSSEILAQTHPTPVYLDLSEPTMQPILLLPGAPGGFGNPHFVSNELRRPKFATKGGKGARMKVQLELKILADVGLVGLPNAGKSSFLRSVSGKRARVGEWAFTTLSPNIGTIVLDERVMTPQNRVEAWEHQQHPRFTIADIPGLISDAHLNKGLGHGFLRHVERAKVLGFVLDLSRDDPVADLESLWREVRAYEQGEDGGENGGIVKGMMSEMAGNTNVDDVEPVEDLGLNEEGAEVLEDVEGEKEPEKAGVAGEEGSVGEENSEELVRFLGVAAFVPRREAPQLPKKPVTRRFELEPPHPRQEQPRMSSKPWFVIANKADLPGTEEKYWALKKHLEEEAKKRSDLKEIGLLPISALRGQGVDKVVDWMKGMLGF</sequence>
<reference evidence="6 7" key="1">
    <citation type="submission" date="2024-02" db="EMBL/GenBank/DDBJ databases">
        <title>Discinaceae phylogenomics.</title>
        <authorList>
            <person name="Dirks A.C."/>
            <person name="James T.Y."/>
        </authorList>
    </citation>
    <scope>NUCLEOTIDE SEQUENCE [LARGE SCALE GENOMIC DNA]</scope>
    <source>
        <strain evidence="6 7">ACD0624</strain>
    </source>
</reference>
<feature type="region of interest" description="Disordered" evidence="3">
    <location>
        <begin position="510"/>
        <end position="534"/>
    </location>
</feature>
<dbReference type="GO" id="GO:0140680">
    <property type="term" value="F:histone H3K36me/H3K36me2 demethylase activity"/>
    <property type="evidence" value="ECO:0007669"/>
    <property type="project" value="UniProtKB-EC"/>
</dbReference>
<dbReference type="Gene3D" id="3.40.50.300">
    <property type="entry name" value="P-loop containing nucleotide triphosphate hydrolases"/>
    <property type="match status" value="1"/>
</dbReference>
<dbReference type="Pfam" id="PF01018">
    <property type="entry name" value="GTP1_OBG"/>
    <property type="match status" value="2"/>
</dbReference>
<dbReference type="InterPro" id="IPR045086">
    <property type="entry name" value="OBG_GTPase"/>
</dbReference>
<accession>A0ABR3GYE2</accession>
<dbReference type="InterPro" id="IPR006073">
    <property type="entry name" value="GTP-bd"/>
</dbReference>
<name>A0ABR3GYE2_9PEZI</name>
<dbReference type="InterPro" id="IPR036726">
    <property type="entry name" value="GTP1_OBG_dom_sf"/>
</dbReference>
<evidence type="ECO:0000256" key="2">
    <source>
        <dbReference type="ARBA" id="ARBA00023134"/>
    </source>
</evidence>
<dbReference type="EMBL" id="JBBBZM010000001">
    <property type="protein sequence ID" value="KAL0640838.1"/>
    <property type="molecule type" value="Genomic_DNA"/>
</dbReference>
<feature type="domain" description="OBG-type G" evidence="4">
    <location>
        <begin position="342"/>
        <end position="645"/>
    </location>
</feature>
<dbReference type="Gene3D" id="2.70.210.12">
    <property type="entry name" value="GTP1/OBG domain"/>
    <property type="match status" value="1"/>
</dbReference>
<dbReference type="SUPFAM" id="SSF82051">
    <property type="entry name" value="Obg GTP-binding protein N-terminal domain"/>
    <property type="match status" value="1"/>
</dbReference>
<dbReference type="InterPro" id="IPR031167">
    <property type="entry name" value="G_OBG"/>
</dbReference>
<dbReference type="PROSITE" id="PS51883">
    <property type="entry name" value="OBG"/>
    <property type="match status" value="1"/>
</dbReference>
<dbReference type="Proteomes" id="UP001447188">
    <property type="component" value="Unassembled WGS sequence"/>
</dbReference>
<feature type="domain" description="Obg" evidence="5">
    <location>
        <begin position="105"/>
        <end position="341"/>
    </location>
</feature>
<dbReference type="InterPro" id="IPR006169">
    <property type="entry name" value="GTP1_OBG_dom"/>
</dbReference>
<evidence type="ECO:0000313" key="6">
    <source>
        <dbReference type="EMBL" id="KAL0640838.1"/>
    </source>
</evidence>
<keyword evidence="1" id="KW-0547">Nucleotide-binding</keyword>
<dbReference type="PANTHER" id="PTHR11702">
    <property type="entry name" value="DEVELOPMENTALLY REGULATED GTP-BINDING PROTEIN-RELATED"/>
    <property type="match status" value="1"/>
</dbReference>
<protein>
    <submittedName>
        <fullName evidence="6">GTPase of the mitochondrial inner membrane that associates with the large ribosomal subunit</fullName>
        <ecNumber evidence="6">1.14.11.27</ecNumber>
    </submittedName>
</protein>
<dbReference type="InterPro" id="IPR027417">
    <property type="entry name" value="P-loop_NTPase"/>
</dbReference>
<organism evidence="6 7">
    <name type="scientific">Discina gigas</name>
    <dbReference type="NCBI Taxonomy" id="1032678"/>
    <lineage>
        <taxon>Eukaryota</taxon>
        <taxon>Fungi</taxon>
        <taxon>Dikarya</taxon>
        <taxon>Ascomycota</taxon>
        <taxon>Pezizomycotina</taxon>
        <taxon>Pezizomycetes</taxon>
        <taxon>Pezizales</taxon>
        <taxon>Discinaceae</taxon>
        <taxon>Discina</taxon>
    </lineage>
</organism>
<evidence type="ECO:0000256" key="1">
    <source>
        <dbReference type="ARBA" id="ARBA00022741"/>
    </source>
</evidence>
<dbReference type="PRINTS" id="PR00326">
    <property type="entry name" value="GTP1OBG"/>
</dbReference>
<feature type="region of interest" description="Disordered" evidence="3">
    <location>
        <begin position="216"/>
        <end position="243"/>
    </location>
</feature>
<comment type="caution">
    <text evidence="6">The sequence shown here is derived from an EMBL/GenBank/DDBJ whole genome shotgun (WGS) entry which is preliminary data.</text>
</comment>
<evidence type="ECO:0000313" key="7">
    <source>
        <dbReference type="Proteomes" id="UP001447188"/>
    </source>
</evidence>
<dbReference type="EC" id="1.14.11.27" evidence="6"/>
<evidence type="ECO:0000256" key="3">
    <source>
        <dbReference type="SAM" id="MobiDB-lite"/>
    </source>
</evidence>
<keyword evidence="6" id="KW-0560">Oxidoreductase</keyword>
<keyword evidence="2" id="KW-0342">GTP-binding</keyword>
<evidence type="ECO:0000259" key="4">
    <source>
        <dbReference type="PROSITE" id="PS51710"/>
    </source>
</evidence>